<name>A0A9W4XRZ9_9PLEO</name>
<dbReference type="InterPro" id="IPR018392">
    <property type="entry name" value="LysM"/>
</dbReference>
<evidence type="ECO:0000313" key="13">
    <source>
        <dbReference type="EMBL" id="CAI6341433.1"/>
    </source>
</evidence>
<dbReference type="SMART" id="SM00257">
    <property type="entry name" value="LysM"/>
    <property type="match status" value="2"/>
</dbReference>
<dbReference type="InterPro" id="IPR036861">
    <property type="entry name" value="Endochitinase-like_sf"/>
</dbReference>
<evidence type="ECO:0000256" key="8">
    <source>
        <dbReference type="ARBA" id="ARBA00023326"/>
    </source>
</evidence>
<keyword evidence="10" id="KW-0732">Signal</keyword>
<comment type="catalytic activity">
    <reaction evidence="1">
        <text>Random endo-hydrolysis of N-acetyl-beta-D-glucosaminide (1-&gt;4)-beta-linkages in chitin and chitodextrins.</text>
        <dbReference type="EC" id="3.2.1.14"/>
    </reaction>
</comment>
<dbReference type="GO" id="GO:0008843">
    <property type="term" value="F:endochitinase activity"/>
    <property type="evidence" value="ECO:0007669"/>
    <property type="project" value="UniProtKB-EC"/>
</dbReference>
<evidence type="ECO:0000259" key="12">
    <source>
        <dbReference type="PROSITE" id="PS51910"/>
    </source>
</evidence>
<evidence type="ECO:0000256" key="7">
    <source>
        <dbReference type="ARBA" id="ARBA00023295"/>
    </source>
</evidence>
<dbReference type="InterPro" id="IPR017853">
    <property type="entry name" value="GH"/>
</dbReference>
<dbReference type="AlphaFoldDB" id="A0A9W4XRZ9"/>
<feature type="domain" description="LysM" evidence="11">
    <location>
        <begin position="353"/>
        <end position="401"/>
    </location>
</feature>
<comment type="caution">
    <text evidence="13">The sequence shown here is derived from an EMBL/GenBank/DDBJ whole genome shotgun (WGS) entry which is preliminary data.</text>
</comment>
<evidence type="ECO:0000256" key="10">
    <source>
        <dbReference type="SAM" id="SignalP"/>
    </source>
</evidence>
<dbReference type="Proteomes" id="UP001152607">
    <property type="component" value="Unassembled WGS sequence"/>
</dbReference>
<dbReference type="GO" id="GO:0006032">
    <property type="term" value="P:chitin catabolic process"/>
    <property type="evidence" value="ECO:0007669"/>
    <property type="project" value="UniProtKB-KW"/>
</dbReference>
<dbReference type="GO" id="GO:0000272">
    <property type="term" value="P:polysaccharide catabolic process"/>
    <property type="evidence" value="ECO:0007669"/>
    <property type="project" value="UniProtKB-KW"/>
</dbReference>
<keyword evidence="3 9" id="KW-0378">Hydrolase</keyword>
<sequence length="642" mass="70106">MPFSNMNCVRFTNPLRCTFFFLCLLFPALILAQAELDQFSVEARCPFSCARDGNWALYSSVEDLSSCNKTVLLQLNLYNNNGSQTSATGIRSCLIEKSPVQLQSRQNFVPSSSNPAPSKFDAERGDSDIQIFQRGGKAEASIVEEAIFALRDHIQKEADGTPTALFAKSDNAIVGVYSGLQVKKSSVAAILDDFPKHFKAQDISQVAAQSCKEDSLSTQILGIFVDTTGNLAAVQSALASWDRAECVSDKWDTESVWADASISMIPGSQVLIDPGRETLSKRQIGNTCSYTRAESGDGCWALADRCKITQDEFVRYNGDANLCNTIQLGKYYCCSAGSLPDFTPQPNPDETCQTHTVGSTDLCGIIAEKYSLTVEQLQERNKNTWGWQGCQFLMANQKLCISTGEPPMPAVDPLAVCGPTVAGTQRPSDMSKISDLNPCPLKACCNVWGNCGISKDFCIRNPADTGAPGTTKPGANSCISSCGLEITNNGSPPSSFMRIGYFEGWNLDRPCLHMLPRHIDTSFYTHLHFAFGGITSSFEVDMSKMKAMWDEFKSIRGSKRILSFGGWSFSTDADTAPIFREGVTDAQRVTFANNVVKFAISEGIDGLDFDWEYPGAPDMPGIPPGSPNDGKNYLQFLKEVRK</sequence>
<dbReference type="InterPro" id="IPR001579">
    <property type="entry name" value="Glyco_hydro_18_chit_AS"/>
</dbReference>
<proteinExistence type="predicted"/>
<dbReference type="EMBL" id="CAOQHR010000012">
    <property type="protein sequence ID" value="CAI6341433.1"/>
    <property type="molecule type" value="Genomic_DNA"/>
</dbReference>
<dbReference type="SUPFAM" id="SSF54106">
    <property type="entry name" value="LysM domain"/>
    <property type="match status" value="2"/>
</dbReference>
<keyword evidence="6" id="KW-0119">Carbohydrate metabolism</keyword>
<keyword evidence="7 9" id="KW-0326">Glycosidase</keyword>
<dbReference type="OrthoDB" id="73875at2759"/>
<dbReference type="PROSITE" id="PS51910">
    <property type="entry name" value="GH18_2"/>
    <property type="match status" value="1"/>
</dbReference>
<dbReference type="CDD" id="cd00118">
    <property type="entry name" value="LysM"/>
    <property type="match status" value="2"/>
</dbReference>
<keyword evidence="4" id="KW-0146">Chitin degradation</keyword>
<organism evidence="13 14">
    <name type="scientific">Periconia digitata</name>
    <dbReference type="NCBI Taxonomy" id="1303443"/>
    <lineage>
        <taxon>Eukaryota</taxon>
        <taxon>Fungi</taxon>
        <taxon>Dikarya</taxon>
        <taxon>Ascomycota</taxon>
        <taxon>Pezizomycotina</taxon>
        <taxon>Dothideomycetes</taxon>
        <taxon>Pleosporomycetidae</taxon>
        <taxon>Pleosporales</taxon>
        <taxon>Massarineae</taxon>
        <taxon>Periconiaceae</taxon>
        <taxon>Periconia</taxon>
    </lineage>
</organism>
<dbReference type="PANTHER" id="PTHR47700">
    <property type="entry name" value="V CHITINASE, PUTATIVE (AFU_ORTHOLOGUE AFUA_6G13720)-RELATED"/>
    <property type="match status" value="1"/>
</dbReference>
<dbReference type="InterPro" id="IPR001223">
    <property type="entry name" value="Glyco_hydro18_cat"/>
</dbReference>
<dbReference type="Gene3D" id="3.10.350.10">
    <property type="entry name" value="LysM domain"/>
    <property type="match status" value="2"/>
</dbReference>
<feature type="signal peptide" evidence="10">
    <location>
        <begin position="1"/>
        <end position="32"/>
    </location>
</feature>
<keyword evidence="14" id="KW-1185">Reference proteome</keyword>
<keyword evidence="5" id="KW-0843">Virulence</keyword>
<dbReference type="PROSITE" id="PS51782">
    <property type="entry name" value="LYSM"/>
    <property type="match status" value="2"/>
</dbReference>
<evidence type="ECO:0000256" key="4">
    <source>
        <dbReference type="ARBA" id="ARBA00023024"/>
    </source>
</evidence>
<evidence type="ECO:0000256" key="1">
    <source>
        <dbReference type="ARBA" id="ARBA00000822"/>
    </source>
</evidence>
<evidence type="ECO:0000256" key="6">
    <source>
        <dbReference type="ARBA" id="ARBA00023277"/>
    </source>
</evidence>
<feature type="domain" description="GH18" evidence="12">
    <location>
        <begin position="496"/>
        <end position="642"/>
    </location>
</feature>
<dbReference type="SUPFAM" id="SSF51445">
    <property type="entry name" value="(Trans)glycosidases"/>
    <property type="match status" value="1"/>
</dbReference>
<evidence type="ECO:0000256" key="3">
    <source>
        <dbReference type="ARBA" id="ARBA00022801"/>
    </source>
</evidence>
<dbReference type="PANTHER" id="PTHR47700:SF2">
    <property type="entry name" value="CHITINASE"/>
    <property type="match status" value="1"/>
</dbReference>
<reference evidence="13" key="1">
    <citation type="submission" date="2023-01" db="EMBL/GenBank/DDBJ databases">
        <authorList>
            <person name="Van Ghelder C."/>
            <person name="Rancurel C."/>
        </authorList>
    </citation>
    <scope>NUCLEOTIDE SEQUENCE</scope>
    <source>
        <strain evidence="13">CNCM I-4278</strain>
    </source>
</reference>
<dbReference type="InterPro" id="IPR036779">
    <property type="entry name" value="LysM_dom_sf"/>
</dbReference>
<evidence type="ECO:0000313" key="14">
    <source>
        <dbReference type="Proteomes" id="UP001152607"/>
    </source>
</evidence>
<gene>
    <name evidence="13" type="ORF">PDIGIT_LOCUS14630</name>
</gene>
<dbReference type="CDD" id="cd00035">
    <property type="entry name" value="ChtBD1"/>
    <property type="match status" value="1"/>
</dbReference>
<evidence type="ECO:0000256" key="5">
    <source>
        <dbReference type="ARBA" id="ARBA00023026"/>
    </source>
</evidence>
<accession>A0A9W4XRZ9</accession>
<dbReference type="Pfam" id="PF01476">
    <property type="entry name" value="LysM"/>
    <property type="match status" value="2"/>
</dbReference>
<keyword evidence="8" id="KW-0624">Polysaccharide degradation</keyword>
<dbReference type="InterPro" id="IPR053214">
    <property type="entry name" value="LysM12-like"/>
</dbReference>
<evidence type="ECO:0000256" key="2">
    <source>
        <dbReference type="ARBA" id="ARBA00022669"/>
    </source>
</evidence>
<dbReference type="Gene3D" id="3.20.20.80">
    <property type="entry name" value="Glycosidases"/>
    <property type="match status" value="1"/>
</dbReference>
<feature type="domain" description="LysM" evidence="11">
    <location>
        <begin position="289"/>
        <end position="334"/>
    </location>
</feature>
<evidence type="ECO:0008006" key="15">
    <source>
        <dbReference type="Google" id="ProtNLM"/>
    </source>
</evidence>
<feature type="chain" id="PRO_5040914190" description="Chitinase" evidence="10">
    <location>
        <begin position="33"/>
        <end position="642"/>
    </location>
</feature>
<evidence type="ECO:0000259" key="11">
    <source>
        <dbReference type="PROSITE" id="PS51782"/>
    </source>
</evidence>
<dbReference type="GO" id="GO:0008061">
    <property type="term" value="F:chitin binding"/>
    <property type="evidence" value="ECO:0007669"/>
    <property type="project" value="UniProtKB-KW"/>
</dbReference>
<dbReference type="SUPFAM" id="SSF57016">
    <property type="entry name" value="Plant lectins/antimicrobial peptides"/>
    <property type="match status" value="1"/>
</dbReference>
<dbReference type="Pfam" id="PF00704">
    <property type="entry name" value="Glyco_hydro_18"/>
    <property type="match status" value="1"/>
</dbReference>
<dbReference type="PROSITE" id="PS01095">
    <property type="entry name" value="GH18_1"/>
    <property type="match status" value="1"/>
</dbReference>
<evidence type="ECO:0000256" key="9">
    <source>
        <dbReference type="RuleBase" id="RU000489"/>
    </source>
</evidence>
<keyword evidence="2" id="KW-0147">Chitin-binding</keyword>
<protein>
    <recommendedName>
        <fullName evidence="15">Chitinase</fullName>
    </recommendedName>
</protein>